<dbReference type="GO" id="GO:0005737">
    <property type="term" value="C:cytoplasm"/>
    <property type="evidence" value="ECO:0007669"/>
    <property type="project" value="TreeGrafter"/>
</dbReference>
<dbReference type="InterPro" id="IPR029052">
    <property type="entry name" value="Metallo-depent_PP-like"/>
</dbReference>
<dbReference type="EMBL" id="CP035758">
    <property type="protein sequence ID" value="QBD79430.1"/>
    <property type="molecule type" value="Genomic_DNA"/>
</dbReference>
<evidence type="ECO:0000259" key="2">
    <source>
        <dbReference type="Pfam" id="PF12850"/>
    </source>
</evidence>
<dbReference type="AlphaFoldDB" id="A0A4P6JVR0"/>
<feature type="domain" description="Calcineurin-like phosphoesterase" evidence="2">
    <location>
        <begin position="1"/>
        <end position="177"/>
    </location>
</feature>
<comment type="similarity">
    <text evidence="1">Belongs to the metallophosphoesterase superfamily. YfcE family.</text>
</comment>
<dbReference type="Pfam" id="PF12850">
    <property type="entry name" value="Metallophos_2"/>
    <property type="match status" value="1"/>
</dbReference>
<gene>
    <name evidence="3" type="ORF">EPA93_26965</name>
</gene>
<sequence length="243" mass="27294">MRIGLIADIHSNFIALEQVLSELQQEQVERLICLGDVVAEGPQPHEVLERLRELKCPVVIGNTDDWYLQPVPAGDEELREIVEWGLQQMTEADLDYLRSFPAVIEMELETDKTLLCYHGSPQSYRDVIASTTPGAEIRRMFAGTQAGIMVGGHTHVQMLRRHEQALLLNPGSVGLPGIGPEREDLPRNQDVHWAEYAILTLDNGHVSVDLRRTPLDVSAILHAGYASGMPNLASWVRYWHHPE</sequence>
<dbReference type="InterPro" id="IPR024654">
    <property type="entry name" value="Calcineurin-like_PHP_lpxH"/>
</dbReference>
<evidence type="ECO:0000256" key="1">
    <source>
        <dbReference type="ARBA" id="ARBA00008950"/>
    </source>
</evidence>
<dbReference type="Proteomes" id="UP000290365">
    <property type="component" value="Chromosome"/>
</dbReference>
<organism evidence="3 4">
    <name type="scientific">Ktedonosporobacter rubrisoli</name>
    <dbReference type="NCBI Taxonomy" id="2509675"/>
    <lineage>
        <taxon>Bacteria</taxon>
        <taxon>Bacillati</taxon>
        <taxon>Chloroflexota</taxon>
        <taxon>Ktedonobacteria</taxon>
        <taxon>Ktedonobacterales</taxon>
        <taxon>Ktedonosporobacteraceae</taxon>
        <taxon>Ktedonosporobacter</taxon>
    </lineage>
</organism>
<protein>
    <submittedName>
        <fullName evidence="3">Metallophosphoesterase</fullName>
    </submittedName>
</protein>
<dbReference type="PANTHER" id="PTHR42850:SF2">
    <property type="entry name" value="BLL5683 PROTEIN"/>
    <property type="match status" value="1"/>
</dbReference>
<dbReference type="SUPFAM" id="SSF56300">
    <property type="entry name" value="Metallo-dependent phosphatases"/>
    <property type="match status" value="1"/>
</dbReference>
<dbReference type="PIRSF" id="PIRSF000883">
    <property type="entry name" value="Pesterase_MJ0912"/>
    <property type="match status" value="1"/>
</dbReference>
<reference evidence="3 4" key="1">
    <citation type="submission" date="2019-01" db="EMBL/GenBank/DDBJ databases">
        <title>Ktedonosporobacter rubrisoli SCAWS-G2.</title>
        <authorList>
            <person name="Huang Y."/>
            <person name="Yan B."/>
        </authorList>
    </citation>
    <scope>NUCLEOTIDE SEQUENCE [LARGE SCALE GENOMIC DNA]</scope>
    <source>
        <strain evidence="3 4">SCAWS-G2</strain>
    </source>
</reference>
<name>A0A4P6JVR0_KTERU</name>
<dbReference type="RefSeq" id="WP_129890483.1">
    <property type="nucleotide sequence ID" value="NZ_CP035758.1"/>
</dbReference>
<dbReference type="PANTHER" id="PTHR42850">
    <property type="entry name" value="METALLOPHOSPHOESTERASE"/>
    <property type="match status" value="1"/>
</dbReference>
<proteinExistence type="inferred from homology"/>
<dbReference type="GO" id="GO:0016791">
    <property type="term" value="F:phosphatase activity"/>
    <property type="evidence" value="ECO:0007669"/>
    <property type="project" value="TreeGrafter"/>
</dbReference>
<dbReference type="KEGG" id="kbs:EPA93_26965"/>
<dbReference type="Gene3D" id="3.60.21.10">
    <property type="match status" value="1"/>
</dbReference>
<evidence type="ECO:0000313" key="3">
    <source>
        <dbReference type="EMBL" id="QBD79430.1"/>
    </source>
</evidence>
<dbReference type="InterPro" id="IPR011152">
    <property type="entry name" value="Pesterase_MJ0912"/>
</dbReference>
<dbReference type="InterPro" id="IPR050126">
    <property type="entry name" value="Ap4A_hydrolase"/>
</dbReference>
<dbReference type="OrthoDB" id="9813918at2"/>
<evidence type="ECO:0000313" key="4">
    <source>
        <dbReference type="Proteomes" id="UP000290365"/>
    </source>
</evidence>
<keyword evidence="4" id="KW-1185">Reference proteome</keyword>
<accession>A0A4P6JVR0</accession>